<organism evidence="1 2">
    <name type="scientific">Sodiomyces alkalinus (strain CBS 110278 / VKM F-3762 / F11)</name>
    <name type="common">Alkaliphilic filamentous fungus</name>
    <dbReference type="NCBI Taxonomy" id="1314773"/>
    <lineage>
        <taxon>Eukaryota</taxon>
        <taxon>Fungi</taxon>
        <taxon>Dikarya</taxon>
        <taxon>Ascomycota</taxon>
        <taxon>Pezizomycotina</taxon>
        <taxon>Sordariomycetes</taxon>
        <taxon>Hypocreomycetidae</taxon>
        <taxon>Glomerellales</taxon>
        <taxon>Plectosphaerellaceae</taxon>
        <taxon>Sodiomyces</taxon>
    </lineage>
</organism>
<name>A0A3N2PQX4_SODAK</name>
<sequence length="329" mass="36670">MASMCIAPFYLPSSPLGTNVVKPGWFESNSLKHSINAISIFWVISYGGLAAWYGSLPSSLPYPLDPSLDMALLSSSQANCYISEVFGILEIYRMHFPNSEVHWPSTLRSISICISPSPLTLWDVLDQLYPSAPIVGPIGRSTCPLPVFTKSNWDVLEGGRHYEPLAPFLPTMNCLKMDQIGDVLNPGDMMRLVDFMFHLQEEVGSSRREVYAIAFPHRVPVATQCGAQTMAYLGFNIESLNYKLGSALRQPARQLSKKKQDDADRIRTDAPEGKGFRVLRVRPLRHDALSVFLAKTPVYLGGFIYGSWHHLLFLPWWGPQPGLVSTTPP</sequence>
<dbReference type="RefSeq" id="XP_028464717.1">
    <property type="nucleotide sequence ID" value="XM_028614405.1"/>
</dbReference>
<proteinExistence type="predicted"/>
<dbReference type="GeneID" id="39582883"/>
<keyword evidence="2" id="KW-1185">Reference proteome</keyword>
<accession>A0A3N2PQX4</accession>
<dbReference type="EMBL" id="ML119058">
    <property type="protein sequence ID" value="ROT36911.1"/>
    <property type="molecule type" value="Genomic_DNA"/>
</dbReference>
<evidence type="ECO:0000313" key="2">
    <source>
        <dbReference type="Proteomes" id="UP000272025"/>
    </source>
</evidence>
<dbReference type="OrthoDB" id="3795966at2759"/>
<dbReference type="Proteomes" id="UP000272025">
    <property type="component" value="Unassembled WGS sequence"/>
</dbReference>
<gene>
    <name evidence="1" type="ORF">SODALDRAFT_361743</name>
</gene>
<evidence type="ECO:0000313" key="1">
    <source>
        <dbReference type="EMBL" id="ROT36911.1"/>
    </source>
</evidence>
<dbReference type="AlphaFoldDB" id="A0A3N2PQX4"/>
<reference evidence="1 2" key="1">
    <citation type="journal article" date="2018" name="Mol. Ecol.">
        <title>The obligate alkalophilic soda-lake fungus Sodiomyces alkalinus has shifted to a protein diet.</title>
        <authorList>
            <person name="Grum-Grzhimaylo A.A."/>
            <person name="Falkoski D.L."/>
            <person name="van den Heuvel J."/>
            <person name="Valero-Jimenez C.A."/>
            <person name="Min B."/>
            <person name="Choi I.G."/>
            <person name="Lipzen A."/>
            <person name="Daum C.G."/>
            <person name="Aanen D.K."/>
            <person name="Tsang A."/>
            <person name="Henrissat B."/>
            <person name="Bilanenko E.N."/>
            <person name="de Vries R.P."/>
            <person name="van Kan J.A.L."/>
            <person name="Grigoriev I.V."/>
            <person name="Debets A.J.M."/>
        </authorList>
    </citation>
    <scope>NUCLEOTIDE SEQUENCE [LARGE SCALE GENOMIC DNA]</scope>
    <source>
        <strain evidence="1 2">F11</strain>
    </source>
</reference>
<protein>
    <submittedName>
        <fullName evidence="1">Uncharacterized protein</fullName>
    </submittedName>
</protein>